<dbReference type="SUPFAM" id="SSF53335">
    <property type="entry name" value="S-adenosyl-L-methionine-dependent methyltransferases"/>
    <property type="match status" value="1"/>
</dbReference>
<dbReference type="Proteomes" id="UP000662314">
    <property type="component" value="Unassembled WGS sequence"/>
</dbReference>
<dbReference type="PROSITE" id="PS51608">
    <property type="entry name" value="SAM_MT_UBIE"/>
    <property type="match status" value="1"/>
</dbReference>
<dbReference type="Gene3D" id="3.40.50.150">
    <property type="entry name" value="Vaccinia Virus protein VP39"/>
    <property type="match status" value="1"/>
</dbReference>
<protein>
    <submittedName>
        <fullName evidence="5">Class I SAM-dependent methyltransferase</fullName>
    </submittedName>
</protein>
<dbReference type="EMBL" id="JAECZA010000013">
    <property type="protein sequence ID" value="MBH8572493.1"/>
    <property type="molecule type" value="Genomic_DNA"/>
</dbReference>
<gene>
    <name evidence="5" type="ORF">I8752_05465</name>
</gene>
<keyword evidence="1 5" id="KW-0489">Methyltransferase</keyword>
<evidence type="ECO:0000313" key="5">
    <source>
        <dbReference type="EMBL" id="MBH8572493.1"/>
    </source>
</evidence>
<dbReference type="RefSeq" id="WP_214431319.1">
    <property type="nucleotide sequence ID" value="NZ_CAWPUQ010000035.1"/>
</dbReference>
<comment type="caution">
    <text evidence="5">The sequence shown here is derived from an EMBL/GenBank/DDBJ whole genome shotgun (WGS) entry which is preliminary data.</text>
</comment>
<proteinExistence type="predicted"/>
<keyword evidence="3" id="KW-0949">S-adenosyl-L-methionine</keyword>
<dbReference type="GO" id="GO:0032259">
    <property type="term" value="P:methylation"/>
    <property type="evidence" value="ECO:0007669"/>
    <property type="project" value="UniProtKB-KW"/>
</dbReference>
<dbReference type="GO" id="GO:0008168">
    <property type="term" value="F:methyltransferase activity"/>
    <property type="evidence" value="ECO:0007669"/>
    <property type="project" value="UniProtKB-KW"/>
</dbReference>
<reference evidence="5 6" key="1">
    <citation type="journal article" date="2021" name="Int. J. Syst. Evol. Microbiol.">
        <title>Amazonocrinis nigriterrae gen. nov., sp. nov., Atlanticothrix silvestris gen. nov., sp. nov. and Dendronalium phyllosphericum gen. nov., sp. nov., nostocacean cyanobacteria from Brazilian environments.</title>
        <authorList>
            <person name="Alvarenga D.O."/>
            <person name="Andreote A.P.D."/>
            <person name="Branco L.H.Z."/>
            <person name="Delbaje E."/>
            <person name="Cruz R.B."/>
            <person name="Varani A.M."/>
            <person name="Fiore M.F."/>
        </authorList>
    </citation>
    <scope>NUCLEOTIDE SEQUENCE [LARGE SCALE GENOMIC DNA]</scope>
    <source>
        <strain evidence="5 6">CENA369</strain>
    </source>
</reference>
<evidence type="ECO:0000256" key="2">
    <source>
        <dbReference type="ARBA" id="ARBA00022679"/>
    </source>
</evidence>
<dbReference type="CDD" id="cd02440">
    <property type="entry name" value="AdoMet_MTases"/>
    <property type="match status" value="1"/>
</dbReference>
<sequence>MDTYKQKLIEFYNSRTTYDTEEGTRHPLEANILLETVPLESGQKVLDVATGTGLVAIAAAQKVGSEGYVIGIDMTPGMLHQARQKITAAKLQNIELIEADVEYFNFSDRSFDVVFCCEAIVLFPDILAMLQKWHRSLKTGGFVAFTCPPETAYMASLQKRICTRVLGVSLPHILEPLGTPEKCRNLLEQARFKDIEIQIVPSGRYRNLMDNRLSWTAIKINFKGNPLLSKLSQEQLEQLQVEYRLEIEKLTSDRGFWEDTTKFFVCGRK</sequence>
<evidence type="ECO:0000259" key="4">
    <source>
        <dbReference type="Pfam" id="PF13649"/>
    </source>
</evidence>
<evidence type="ECO:0000256" key="3">
    <source>
        <dbReference type="ARBA" id="ARBA00022691"/>
    </source>
</evidence>
<dbReference type="PANTHER" id="PTHR43591">
    <property type="entry name" value="METHYLTRANSFERASE"/>
    <property type="match status" value="1"/>
</dbReference>
<evidence type="ECO:0000256" key="1">
    <source>
        <dbReference type="ARBA" id="ARBA00022603"/>
    </source>
</evidence>
<dbReference type="Pfam" id="PF13649">
    <property type="entry name" value="Methyltransf_25"/>
    <property type="match status" value="1"/>
</dbReference>
<accession>A0A8J7I1X7</accession>
<dbReference type="AlphaFoldDB" id="A0A8J7I1X7"/>
<dbReference type="PANTHER" id="PTHR43591:SF24">
    <property type="entry name" value="2-METHOXY-6-POLYPRENYL-1,4-BENZOQUINOL METHYLASE, MITOCHONDRIAL"/>
    <property type="match status" value="1"/>
</dbReference>
<dbReference type="InterPro" id="IPR029063">
    <property type="entry name" value="SAM-dependent_MTases_sf"/>
</dbReference>
<organism evidence="5 6">
    <name type="scientific">Dendronalium phyllosphericum CENA369</name>
    <dbReference type="NCBI Taxonomy" id="1725256"/>
    <lineage>
        <taxon>Bacteria</taxon>
        <taxon>Bacillati</taxon>
        <taxon>Cyanobacteriota</taxon>
        <taxon>Cyanophyceae</taxon>
        <taxon>Nostocales</taxon>
        <taxon>Nostocaceae</taxon>
        <taxon>Dendronalium</taxon>
        <taxon>Dendronalium phyllosphericum</taxon>
    </lineage>
</organism>
<feature type="domain" description="Methyltransferase" evidence="4">
    <location>
        <begin position="45"/>
        <end position="141"/>
    </location>
</feature>
<dbReference type="InterPro" id="IPR004033">
    <property type="entry name" value="UbiE/COQ5_MeTrFase"/>
</dbReference>
<evidence type="ECO:0000313" key="6">
    <source>
        <dbReference type="Proteomes" id="UP000662314"/>
    </source>
</evidence>
<keyword evidence="6" id="KW-1185">Reference proteome</keyword>
<name>A0A8J7I1X7_9NOST</name>
<dbReference type="InterPro" id="IPR041698">
    <property type="entry name" value="Methyltransf_25"/>
</dbReference>
<keyword evidence="2" id="KW-0808">Transferase</keyword>